<reference evidence="2" key="1">
    <citation type="submission" date="2023-03" db="EMBL/GenBank/DDBJ databases">
        <title>Massive genome expansion in bonnet fungi (Mycena s.s.) driven by repeated elements and novel gene families across ecological guilds.</title>
        <authorList>
            <consortium name="Lawrence Berkeley National Laboratory"/>
            <person name="Harder C.B."/>
            <person name="Miyauchi S."/>
            <person name="Viragh M."/>
            <person name="Kuo A."/>
            <person name="Thoen E."/>
            <person name="Andreopoulos B."/>
            <person name="Lu D."/>
            <person name="Skrede I."/>
            <person name="Drula E."/>
            <person name="Henrissat B."/>
            <person name="Morin E."/>
            <person name="Kohler A."/>
            <person name="Barry K."/>
            <person name="LaButti K."/>
            <person name="Morin E."/>
            <person name="Salamov A."/>
            <person name="Lipzen A."/>
            <person name="Mereny Z."/>
            <person name="Hegedus B."/>
            <person name="Baldrian P."/>
            <person name="Stursova M."/>
            <person name="Weitz H."/>
            <person name="Taylor A."/>
            <person name="Grigoriev I.V."/>
            <person name="Nagy L.G."/>
            <person name="Martin F."/>
            <person name="Kauserud H."/>
        </authorList>
    </citation>
    <scope>NUCLEOTIDE SEQUENCE</scope>
    <source>
        <strain evidence="2">CBHHK200</strain>
    </source>
</reference>
<proteinExistence type="predicted"/>
<comment type="caution">
    <text evidence="2">The sequence shown here is derived from an EMBL/GenBank/DDBJ whole genome shotgun (WGS) entry which is preliminary data.</text>
</comment>
<evidence type="ECO:0000256" key="1">
    <source>
        <dbReference type="SAM" id="MobiDB-lite"/>
    </source>
</evidence>
<dbReference type="EMBL" id="JARJCM010000367">
    <property type="protein sequence ID" value="KAJ7018003.1"/>
    <property type="molecule type" value="Genomic_DNA"/>
</dbReference>
<organism evidence="2 3">
    <name type="scientific">Mycena alexandri</name>
    <dbReference type="NCBI Taxonomy" id="1745969"/>
    <lineage>
        <taxon>Eukaryota</taxon>
        <taxon>Fungi</taxon>
        <taxon>Dikarya</taxon>
        <taxon>Basidiomycota</taxon>
        <taxon>Agaricomycotina</taxon>
        <taxon>Agaricomycetes</taxon>
        <taxon>Agaricomycetidae</taxon>
        <taxon>Agaricales</taxon>
        <taxon>Marasmiineae</taxon>
        <taxon>Mycenaceae</taxon>
        <taxon>Mycena</taxon>
    </lineage>
</organism>
<evidence type="ECO:0000313" key="3">
    <source>
        <dbReference type="Proteomes" id="UP001218188"/>
    </source>
</evidence>
<gene>
    <name evidence="2" type="ORF">C8F04DRAFT_1278460</name>
</gene>
<sequence>MTTTRTPPLPPDAEWKDQKALWREHSNPSGNTRISGPASIPSACSILRPAVALSFQAKERRDKVYNKMTADYHMARSVPRITGPCRCVCKENFTTPPRAPLKSPARKTIQLIADAAPSRSKTPGKKGGEKKLASTTP</sequence>
<feature type="region of interest" description="Disordered" evidence="1">
    <location>
        <begin position="113"/>
        <end position="137"/>
    </location>
</feature>
<keyword evidence="3" id="KW-1185">Reference proteome</keyword>
<protein>
    <submittedName>
        <fullName evidence="2">Uncharacterized protein</fullName>
    </submittedName>
</protein>
<name>A0AAD6S014_9AGAR</name>
<dbReference type="AlphaFoldDB" id="A0AAD6S014"/>
<accession>A0AAD6S014</accession>
<evidence type="ECO:0000313" key="2">
    <source>
        <dbReference type="EMBL" id="KAJ7018003.1"/>
    </source>
</evidence>
<dbReference type="Proteomes" id="UP001218188">
    <property type="component" value="Unassembled WGS sequence"/>
</dbReference>
<feature type="compositionally biased region" description="Basic and acidic residues" evidence="1">
    <location>
        <begin position="126"/>
        <end position="137"/>
    </location>
</feature>